<evidence type="ECO:0000256" key="1">
    <source>
        <dbReference type="ARBA" id="ARBA00004141"/>
    </source>
</evidence>
<evidence type="ECO:0000259" key="16">
    <source>
        <dbReference type="PROSITE" id="PS50222"/>
    </source>
</evidence>
<keyword evidence="4" id="KW-0109">Calcium transport</keyword>
<dbReference type="SUPFAM" id="SSF81324">
    <property type="entry name" value="Voltage-gated potassium channels"/>
    <property type="match status" value="1"/>
</dbReference>
<reference evidence="18" key="1">
    <citation type="submission" date="2021-01" db="EMBL/GenBank/DDBJ databases">
        <authorList>
            <person name="Corre E."/>
            <person name="Pelletier E."/>
            <person name="Niang G."/>
            <person name="Scheremetjew M."/>
            <person name="Finn R."/>
            <person name="Kale V."/>
            <person name="Holt S."/>
            <person name="Cochrane G."/>
            <person name="Meng A."/>
            <person name="Brown T."/>
            <person name="Cohen L."/>
        </authorList>
    </citation>
    <scope>NUCLEOTIDE SEQUENCE</scope>
    <source>
        <strain evidence="18">Pbaha01</strain>
    </source>
</reference>
<protein>
    <recommendedName>
        <fullName evidence="19">EF-hand domain-containing protein</fullName>
    </recommendedName>
</protein>
<organism evidence="18">
    <name type="scientific">Pyrodinium bahamense</name>
    <dbReference type="NCBI Taxonomy" id="73915"/>
    <lineage>
        <taxon>Eukaryota</taxon>
        <taxon>Sar</taxon>
        <taxon>Alveolata</taxon>
        <taxon>Dinophyceae</taxon>
        <taxon>Gonyaulacales</taxon>
        <taxon>Pyrocystaceae</taxon>
        <taxon>Pyrodinium</taxon>
    </lineage>
</organism>
<evidence type="ECO:0000259" key="17">
    <source>
        <dbReference type="PROSITE" id="PS50918"/>
    </source>
</evidence>
<dbReference type="Gene3D" id="3.30.720.50">
    <property type="match status" value="1"/>
</dbReference>
<feature type="transmembrane region" description="Helical" evidence="15">
    <location>
        <begin position="342"/>
        <end position="362"/>
    </location>
</feature>
<feature type="transmembrane region" description="Helical" evidence="15">
    <location>
        <begin position="374"/>
        <end position="400"/>
    </location>
</feature>
<dbReference type="GO" id="GO:0098703">
    <property type="term" value="P:calcium ion import across plasma membrane"/>
    <property type="evidence" value="ECO:0007669"/>
    <property type="project" value="TreeGrafter"/>
</dbReference>
<evidence type="ECO:0000256" key="6">
    <source>
        <dbReference type="ARBA" id="ARBA00022692"/>
    </source>
</evidence>
<evidence type="ECO:0000256" key="13">
    <source>
        <dbReference type="ARBA" id="ARBA00023303"/>
    </source>
</evidence>
<comment type="subcellular location">
    <subcellularLocation>
        <location evidence="1">Membrane</location>
        <topology evidence="1">Multi-pass membrane protein</topology>
    </subcellularLocation>
</comment>
<dbReference type="GO" id="GO:0005509">
    <property type="term" value="F:calcium ion binding"/>
    <property type="evidence" value="ECO:0007669"/>
    <property type="project" value="InterPro"/>
</dbReference>
<feature type="compositionally biased region" description="Low complexity" evidence="14">
    <location>
        <begin position="8"/>
        <end position="26"/>
    </location>
</feature>
<dbReference type="PROSITE" id="PS50222">
    <property type="entry name" value="EF_HAND_2"/>
    <property type="match status" value="1"/>
</dbReference>
<proteinExistence type="predicted"/>
<keyword evidence="2" id="KW-0813">Transport</keyword>
<keyword evidence="3" id="KW-0597">Phosphoprotein</keyword>
<keyword evidence="7" id="KW-0106">Calcium</keyword>
<evidence type="ECO:0000256" key="7">
    <source>
        <dbReference type="ARBA" id="ARBA00022837"/>
    </source>
</evidence>
<keyword evidence="6 15" id="KW-0812">Transmembrane</keyword>
<feature type="domain" description="EF-hand" evidence="16">
    <location>
        <begin position="418"/>
        <end position="453"/>
    </location>
</feature>
<dbReference type="GO" id="GO:0008331">
    <property type="term" value="F:high voltage-gated calcium channel activity"/>
    <property type="evidence" value="ECO:0007669"/>
    <property type="project" value="TreeGrafter"/>
</dbReference>
<evidence type="ECO:0000256" key="14">
    <source>
        <dbReference type="SAM" id="MobiDB-lite"/>
    </source>
</evidence>
<evidence type="ECO:0000256" key="3">
    <source>
        <dbReference type="ARBA" id="ARBA00022553"/>
    </source>
</evidence>
<evidence type="ECO:0000256" key="15">
    <source>
        <dbReference type="SAM" id="Phobius"/>
    </source>
</evidence>
<dbReference type="InterPro" id="IPR027359">
    <property type="entry name" value="Volt_channel_dom_sf"/>
</dbReference>
<dbReference type="GO" id="GO:0005891">
    <property type="term" value="C:voltage-gated calcium channel complex"/>
    <property type="evidence" value="ECO:0007669"/>
    <property type="project" value="TreeGrafter"/>
</dbReference>
<evidence type="ECO:0000256" key="2">
    <source>
        <dbReference type="ARBA" id="ARBA00022448"/>
    </source>
</evidence>
<dbReference type="SUPFAM" id="SSF117839">
    <property type="entry name" value="WWE domain"/>
    <property type="match status" value="1"/>
</dbReference>
<dbReference type="InterPro" id="IPR002048">
    <property type="entry name" value="EF_hand_dom"/>
</dbReference>
<evidence type="ECO:0000313" key="18">
    <source>
        <dbReference type="EMBL" id="CAD8386033.1"/>
    </source>
</evidence>
<keyword evidence="11 15" id="KW-0472">Membrane</keyword>
<dbReference type="EMBL" id="HBEG01048696">
    <property type="protein sequence ID" value="CAD8386033.1"/>
    <property type="molecule type" value="Transcribed_RNA"/>
</dbReference>
<keyword evidence="8" id="KW-0851">Voltage-gated channel</keyword>
<feature type="transmembrane region" description="Helical" evidence="15">
    <location>
        <begin position="202"/>
        <end position="221"/>
    </location>
</feature>
<keyword evidence="12" id="KW-0325">Glycoprotein</keyword>
<dbReference type="Pfam" id="PF00520">
    <property type="entry name" value="Ion_trans"/>
    <property type="match status" value="1"/>
</dbReference>
<sequence>MPPAEAWPSTTSSPPQTSSPPETSPPQLVLWQWEHRTGFKNYDEKACERIEAAYQRGESHVRLKAGKMKSTPKELFFEDMIQFDPITKNHRPIRRLGPDSCLQRWKRRVNGLYRTLETGRPRRMTYEQYYSTQAESWKKLDHPIRAVLESEHEPGCCTRVAKSSWFSFVTILVVVLNAVWLGIDANLNNAPIIWEADPGFQVAEYCFCLYFVVELIIRFCAFERKRDCWRDSWFCFDATLVVLMVGETLVTLPVWLSGAHNGEAGFGDLSILLVARILRLIKLGRVVRLLRHAPEALSMVKGLLHASRSVFVTMLLLLVLLYLFGIIFKTQAEASEELRPKFSHVGVSMVYLLLHGTFLDAVSDEVPVLKEESVVLTILFLVFIFLSSFTILNMLIGILVEVVTSVSRREQERLAVLDLKTNLRDILEVHDKDDDQHVRKDEFELLMRNPEMYMILTNFGVDAEDLVGMKDILFEIREPGEGVSDDPEEPENTDVAEKSSCLAGVSLSRKISFDEFMDTVLRLRGGNGALVRDIVDLREYVRQRMDRLELQLPGESQPFTDGPSPRWAVATGTSGPCTMLRPSTEGMEFVASQFAEICAEVRDLRERLAGLEKRQQEVGPA</sequence>
<dbReference type="InterPro" id="IPR037197">
    <property type="entry name" value="WWE_dom_sf"/>
</dbReference>
<evidence type="ECO:0000256" key="11">
    <source>
        <dbReference type="ARBA" id="ARBA00023136"/>
    </source>
</evidence>
<keyword evidence="9 15" id="KW-1133">Transmembrane helix</keyword>
<dbReference type="Pfam" id="PF02825">
    <property type="entry name" value="WWE"/>
    <property type="match status" value="1"/>
</dbReference>
<feature type="region of interest" description="Disordered" evidence="14">
    <location>
        <begin position="1"/>
        <end position="26"/>
    </location>
</feature>
<feature type="transmembrane region" description="Helical" evidence="15">
    <location>
        <begin position="165"/>
        <end position="182"/>
    </location>
</feature>
<dbReference type="Gene3D" id="1.10.287.70">
    <property type="match status" value="1"/>
</dbReference>
<dbReference type="InterPro" id="IPR004170">
    <property type="entry name" value="WWE_dom"/>
</dbReference>
<evidence type="ECO:0000256" key="10">
    <source>
        <dbReference type="ARBA" id="ARBA00023065"/>
    </source>
</evidence>
<evidence type="ECO:0000256" key="8">
    <source>
        <dbReference type="ARBA" id="ARBA00022882"/>
    </source>
</evidence>
<accession>A0A7S0B7R4</accession>
<dbReference type="PANTHER" id="PTHR45628:SF7">
    <property type="entry name" value="VOLTAGE-DEPENDENT CALCIUM CHANNEL TYPE A SUBUNIT ALPHA-1"/>
    <property type="match status" value="1"/>
</dbReference>
<evidence type="ECO:0000256" key="12">
    <source>
        <dbReference type="ARBA" id="ARBA00023180"/>
    </source>
</evidence>
<evidence type="ECO:0000256" key="9">
    <source>
        <dbReference type="ARBA" id="ARBA00022989"/>
    </source>
</evidence>
<name>A0A7S0B7R4_9DINO</name>
<evidence type="ECO:0000256" key="4">
    <source>
        <dbReference type="ARBA" id="ARBA00022568"/>
    </source>
</evidence>
<dbReference type="Gene3D" id="1.20.120.350">
    <property type="entry name" value="Voltage-gated potassium channels. Chain C"/>
    <property type="match status" value="1"/>
</dbReference>
<gene>
    <name evidence="18" type="ORF">PBAH0796_LOCUS29721</name>
</gene>
<feature type="domain" description="WWE" evidence="17">
    <location>
        <begin position="17"/>
        <end position="95"/>
    </location>
</feature>
<feature type="transmembrane region" description="Helical" evidence="15">
    <location>
        <begin position="233"/>
        <end position="258"/>
    </location>
</feature>
<feature type="transmembrane region" description="Helical" evidence="15">
    <location>
        <begin position="309"/>
        <end position="330"/>
    </location>
</feature>
<dbReference type="PANTHER" id="PTHR45628">
    <property type="entry name" value="VOLTAGE-DEPENDENT CALCIUM CHANNEL TYPE A SUBUNIT ALPHA-1"/>
    <property type="match status" value="1"/>
</dbReference>
<keyword evidence="10" id="KW-0406">Ion transport</keyword>
<keyword evidence="5" id="KW-0107">Calcium channel</keyword>
<dbReference type="InterPro" id="IPR005821">
    <property type="entry name" value="Ion_trans_dom"/>
</dbReference>
<evidence type="ECO:0008006" key="19">
    <source>
        <dbReference type="Google" id="ProtNLM"/>
    </source>
</evidence>
<evidence type="ECO:0000256" key="5">
    <source>
        <dbReference type="ARBA" id="ARBA00022673"/>
    </source>
</evidence>
<dbReference type="PROSITE" id="PS50918">
    <property type="entry name" value="WWE"/>
    <property type="match status" value="1"/>
</dbReference>
<keyword evidence="13" id="KW-0407">Ion channel</keyword>
<dbReference type="InterPro" id="IPR050599">
    <property type="entry name" value="VDCC_alpha-1_subunit"/>
</dbReference>
<dbReference type="AlphaFoldDB" id="A0A7S0B7R4"/>